<organism evidence="7 8">
    <name type="scientific">Bugula neritina</name>
    <name type="common">Brown bryozoan</name>
    <name type="synonym">Sertularia neritina</name>
    <dbReference type="NCBI Taxonomy" id="10212"/>
    <lineage>
        <taxon>Eukaryota</taxon>
        <taxon>Metazoa</taxon>
        <taxon>Spiralia</taxon>
        <taxon>Lophotrochozoa</taxon>
        <taxon>Bryozoa</taxon>
        <taxon>Gymnolaemata</taxon>
        <taxon>Cheilostomatida</taxon>
        <taxon>Flustrina</taxon>
        <taxon>Buguloidea</taxon>
        <taxon>Bugulidae</taxon>
        <taxon>Bugula</taxon>
    </lineage>
</organism>
<dbReference type="InterPro" id="IPR049566">
    <property type="entry name" value="WDR59_RTC1-like_RING_Znf"/>
</dbReference>
<feature type="repeat" description="WD" evidence="5">
    <location>
        <begin position="138"/>
        <end position="179"/>
    </location>
</feature>
<dbReference type="Proteomes" id="UP000593567">
    <property type="component" value="Unassembled WGS sequence"/>
</dbReference>
<dbReference type="Gene3D" id="2.130.10.10">
    <property type="entry name" value="YVTN repeat-like/Quinoprotein amine dehydrogenase"/>
    <property type="match status" value="2"/>
</dbReference>
<dbReference type="GO" id="GO:0016239">
    <property type="term" value="P:positive regulation of macroautophagy"/>
    <property type="evidence" value="ECO:0007669"/>
    <property type="project" value="TreeGrafter"/>
</dbReference>
<dbReference type="Pfam" id="PF00400">
    <property type="entry name" value="WD40"/>
    <property type="match status" value="4"/>
</dbReference>
<dbReference type="InterPro" id="IPR037590">
    <property type="entry name" value="WDR24"/>
</dbReference>
<keyword evidence="3" id="KW-0677">Repeat</keyword>
<evidence type="ECO:0000313" key="7">
    <source>
        <dbReference type="EMBL" id="KAF6019526.1"/>
    </source>
</evidence>
<accession>A0A7J7J1B5</accession>
<dbReference type="GO" id="GO:0034198">
    <property type="term" value="P:cellular response to amino acid starvation"/>
    <property type="evidence" value="ECO:0007669"/>
    <property type="project" value="TreeGrafter"/>
</dbReference>
<dbReference type="PANTHER" id="PTHR46200:SF1">
    <property type="entry name" value="GATOR COMPLEX PROTEIN WDR24"/>
    <property type="match status" value="1"/>
</dbReference>
<dbReference type="PROSITE" id="PS50082">
    <property type="entry name" value="WD_REPEATS_2"/>
    <property type="match status" value="2"/>
</dbReference>
<protein>
    <recommendedName>
        <fullName evidence="4">GATOR2 complex protein WDR24</fullName>
    </recommendedName>
</protein>
<dbReference type="SMART" id="SM00320">
    <property type="entry name" value="WD40"/>
    <property type="match status" value="5"/>
</dbReference>
<comment type="caution">
    <text evidence="7">The sequence shown here is derived from an EMBL/GenBank/DDBJ whole genome shotgun (WGS) entry which is preliminary data.</text>
</comment>
<dbReference type="SUPFAM" id="SSF50978">
    <property type="entry name" value="WD40 repeat-like"/>
    <property type="match status" value="1"/>
</dbReference>
<evidence type="ECO:0000256" key="5">
    <source>
        <dbReference type="PROSITE-ProRule" id="PRU00221"/>
    </source>
</evidence>
<comment type="similarity">
    <text evidence="1">Belongs to the WD repeat WDR24 family.</text>
</comment>
<dbReference type="Pfam" id="PF17120">
    <property type="entry name" value="zf-RING_16"/>
    <property type="match status" value="1"/>
</dbReference>
<evidence type="ECO:0000256" key="4">
    <source>
        <dbReference type="ARBA" id="ARBA00040269"/>
    </source>
</evidence>
<feature type="domain" description="WDR59/RTC1-like RING zinc finger" evidence="6">
    <location>
        <begin position="781"/>
        <end position="830"/>
    </location>
</feature>
<feature type="repeat" description="WD" evidence="5">
    <location>
        <begin position="222"/>
        <end position="256"/>
    </location>
</feature>
<dbReference type="PROSITE" id="PS50294">
    <property type="entry name" value="WD_REPEATS_REGION"/>
    <property type="match status" value="1"/>
</dbReference>
<gene>
    <name evidence="7" type="ORF">EB796_022177</name>
</gene>
<evidence type="ECO:0000259" key="6">
    <source>
        <dbReference type="Pfam" id="PF17120"/>
    </source>
</evidence>
<keyword evidence="8" id="KW-1185">Reference proteome</keyword>
<proteinExistence type="inferred from homology"/>
<name>A0A7J7J1B5_BUGNE</name>
<dbReference type="GO" id="GO:0061700">
    <property type="term" value="C:GATOR2 complex"/>
    <property type="evidence" value="ECO:0007669"/>
    <property type="project" value="TreeGrafter"/>
</dbReference>
<dbReference type="CDD" id="cd16693">
    <property type="entry name" value="mRING-H2-C3H3C2_WDR24"/>
    <property type="match status" value="1"/>
</dbReference>
<dbReference type="GO" id="GO:0005774">
    <property type="term" value="C:vacuolar membrane"/>
    <property type="evidence" value="ECO:0007669"/>
    <property type="project" value="TreeGrafter"/>
</dbReference>
<dbReference type="AlphaFoldDB" id="A0A7J7J1B5"/>
<dbReference type="OrthoDB" id="60955at2759"/>
<dbReference type="GO" id="GO:1904263">
    <property type="term" value="P:positive regulation of TORC1 signaling"/>
    <property type="evidence" value="ECO:0007669"/>
    <property type="project" value="TreeGrafter"/>
</dbReference>
<evidence type="ECO:0000313" key="8">
    <source>
        <dbReference type="Proteomes" id="UP000593567"/>
    </source>
</evidence>
<evidence type="ECO:0000256" key="2">
    <source>
        <dbReference type="ARBA" id="ARBA00022574"/>
    </source>
</evidence>
<dbReference type="InterPro" id="IPR001680">
    <property type="entry name" value="WD40_rpt"/>
</dbReference>
<keyword evidence="2 5" id="KW-0853">WD repeat</keyword>
<dbReference type="EMBL" id="VXIV02003223">
    <property type="protein sequence ID" value="KAF6019526.1"/>
    <property type="molecule type" value="Genomic_DNA"/>
</dbReference>
<dbReference type="PANTHER" id="PTHR46200">
    <property type="entry name" value="GATOR COMPLEX PROTEIN WDR24"/>
    <property type="match status" value="1"/>
</dbReference>
<dbReference type="InterPro" id="IPR036322">
    <property type="entry name" value="WD40_repeat_dom_sf"/>
</dbReference>
<reference evidence="7" key="1">
    <citation type="submission" date="2020-06" db="EMBL/GenBank/DDBJ databases">
        <title>Draft genome of Bugula neritina, a colonial animal packing powerful symbionts and potential medicines.</title>
        <authorList>
            <person name="Rayko M."/>
        </authorList>
    </citation>
    <scope>NUCLEOTIDE SEQUENCE [LARGE SCALE GENOMIC DNA]</scope>
    <source>
        <strain evidence="7">Kwan_BN1</strain>
    </source>
</reference>
<dbReference type="InterPro" id="IPR015943">
    <property type="entry name" value="WD40/YVTN_repeat-like_dom_sf"/>
</dbReference>
<dbReference type="GO" id="GO:0005829">
    <property type="term" value="C:cytosol"/>
    <property type="evidence" value="ECO:0007669"/>
    <property type="project" value="TreeGrafter"/>
</dbReference>
<evidence type="ECO:0000256" key="3">
    <source>
        <dbReference type="ARBA" id="ARBA00022737"/>
    </source>
</evidence>
<sequence>MGSLSQVRGCWYCWSLLKLFVIKKVTNMNKFVTEKVPTASKTFSIDVKAEITCMAANKEFSLVACVGRQVFKVFGIEDDHFTERHNLRPAHRSTLSYVAVDIVWSPRDENILASAASNGHVVFWDLNKPMKQKQDHVSPLHERAASGISFHSTESLLLSGGKDGMCKIFDTRKREVAYTFPSVSVHDVQWWPNQCFIFAAATENGSIQIWDYRNPASHVFEFTAHNGPVFTIDFHPDEKNKLASGGRDKLIKVWSLPQSVMTGQHSKIQTHGIQTIAPLAKVRWRPKRSNQIASIVNSFDLGVNVWELTRPSIPFATFTEHSDVVTSIIWKDAHEFISGGKDSKLVMHSFKDAMRLSEKANPIAISLDKDVELALALNDRLLLSSSQYSAGVKGASNPSMSHPSASGGAGNKVMTLFRTGLSKPDKREEFIKDKISSLYFFQPANQEFNANHFKYCANNYVLYGRPFEEMCQHNSEIAGHCKKVQVMKHWLLLKTMFNSVFDAQSHTFLPPNLSNPRPITVEVPPVRVEVNGAAADTKLIHGNFSNQENGDITSGVSGDEDYDDNFQSNSATQTANHDFFFEDNEIDGFELDLDEKDDEYFEDEQDFDLPTESFIPPHDLTDAGHPQSSLAYHSHRIPFYAENHYLRDKLSEQRSPEKISVIPAAFDIPLWDSVSAVISLLHSYAEDGDVQTAVSMHIVLGNKIKSQIDEELLENWMTAYLDLLEMFKLWCVSNTIITKCSLKNIQQLNQASTTIYTVCASCQKPLLTEKCGWYCKKCQKITSLCSICHTPVKGIYVCCQGCAHGGHISHMKDWFKSNTQCPTGCGHECEWT</sequence>
<evidence type="ECO:0000256" key="1">
    <source>
        <dbReference type="ARBA" id="ARBA00008134"/>
    </source>
</evidence>